<organism evidence="10 11">
    <name type="scientific">Liparis tanakae</name>
    <name type="common">Tanaka's snailfish</name>
    <dbReference type="NCBI Taxonomy" id="230148"/>
    <lineage>
        <taxon>Eukaryota</taxon>
        <taxon>Metazoa</taxon>
        <taxon>Chordata</taxon>
        <taxon>Craniata</taxon>
        <taxon>Vertebrata</taxon>
        <taxon>Euteleostomi</taxon>
        <taxon>Actinopterygii</taxon>
        <taxon>Neopterygii</taxon>
        <taxon>Teleostei</taxon>
        <taxon>Neoteleostei</taxon>
        <taxon>Acanthomorphata</taxon>
        <taxon>Eupercaria</taxon>
        <taxon>Perciformes</taxon>
        <taxon>Cottioidei</taxon>
        <taxon>Cottales</taxon>
        <taxon>Liparidae</taxon>
        <taxon>Liparis</taxon>
    </lineage>
</organism>
<dbReference type="Gene3D" id="3.30.160.60">
    <property type="entry name" value="Classic Zinc Finger"/>
    <property type="match status" value="4"/>
</dbReference>
<dbReference type="PANTHER" id="PTHR16515:SF49">
    <property type="entry name" value="GASTRULA ZINC FINGER PROTEIN XLCGF49.1-LIKE-RELATED"/>
    <property type="match status" value="1"/>
</dbReference>
<comment type="subcellular location">
    <subcellularLocation>
        <location evidence="1">Nucleus</location>
    </subcellularLocation>
</comment>
<evidence type="ECO:0000256" key="7">
    <source>
        <dbReference type="PROSITE-ProRule" id="PRU00042"/>
    </source>
</evidence>
<dbReference type="PROSITE" id="PS50157">
    <property type="entry name" value="ZINC_FINGER_C2H2_2"/>
    <property type="match status" value="4"/>
</dbReference>
<feature type="region of interest" description="Disordered" evidence="8">
    <location>
        <begin position="1"/>
        <end position="35"/>
    </location>
</feature>
<evidence type="ECO:0000256" key="2">
    <source>
        <dbReference type="ARBA" id="ARBA00022723"/>
    </source>
</evidence>
<evidence type="ECO:0000256" key="1">
    <source>
        <dbReference type="ARBA" id="ARBA00004123"/>
    </source>
</evidence>
<dbReference type="OrthoDB" id="6155966at2759"/>
<evidence type="ECO:0000256" key="6">
    <source>
        <dbReference type="ARBA" id="ARBA00023242"/>
    </source>
</evidence>
<dbReference type="GO" id="GO:0008270">
    <property type="term" value="F:zinc ion binding"/>
    <property type="evidence" value="ECO:0007669"/>
    <property type="project" value="UniProtKB-KW"/>
</dbReference>
<gene>
    <name evidence="10" type="primary">Gfi1_2</name>
    <name evidence="10" type="ORF">EYF80_031942</name>
</gene>
<evidence type="ECO:0000256" key="3">
    <source>
        <dbReference type="ARBA" id="ARBA00022737"/>
    </source>
</evidence>
<dbReference type="FunFam" id="3.30.160.60:FF:000208">
    <property type="entry name" value="zinc finger protein Gfi-1b"/>
    <property type="match status" value="1"/>
</dbReference>
<dbReference type="PANTHER" id="PTHR16515">
    <property type="entry name" value="PR DOMAIN ZINC FINGER PROTEIN"/>
    <property type="match status" value="1"/>
</dbReference>
<keyword evidence="5" id="KW-0862">Zinc</keyword>
<feature type="domain" description="C2H2-type" evidence="9">
    <location>
        <begin position="311"/>
        <end position="338"/>
    </location>
</feature>
<evidence type="ECO:0000313" key="10">
    <source>
        <dbReference type="EMBL" id="TNN57860.1"/>
    </source>
</evidence>
<dbReference type="Pfam" id="PF00096">
    <property type="entry name" value="zf-C2H2"/>
    <property type="match status" value="4"/>
</dbReference>
<accession>A0A4Z2GX77</accession>
<dbReference type="GO" id="GO:0010468">
    <property type="term" value="P:regulation of gene expression"/>
    <property type="evidence" value="ECO:0007669"/>
    <property type="project" value="TreeGrafter"/>
</dbReference>
<proteinExistence type="predicted"/>
<keyword evidence="3" id="KW-0677">Repeat</keyword>
<protein>
    <submittedName>
        <fullName evidence="10">Zinc finger protein Gfi-1</fullName>
    </submittedName>
</protein>
<feature type="region of interest" description="Disordered" evidence="8">
    <location>
        <begin position="172"/>
        <end position="191"/>
    </location>
</feature>
<evidence type="ECO:0000256" key="4">
    <source>
        <dbReference type="ARBA" id="ARBA00022771"/>
    </source>
</evidence>
<dbReference type="InterPro" id="IPR050331">
    <property type="entry name" value="Zinc_finger"/>
</dbReference>
<dbReference type="SMART" id="SM00355">
    <property type="entry name" value="ZnF_C2H2"/>
    <property type="match status" value="4"/>
</dbReference>
<dbReference type="FunFam" id="3.30.160.60:FF:000245">
    <property type="entry name" value="zinc finger protein Gfi-1"/>
    <property type="match status" value="1"/>
</dbReference>
<dbReference type="AlphaFoldDB" id="A0A4Z2GX77"/>
<name>A0A4Z2GX77_9TELE</name>
<feature type="compositionally biased region" description="Basic and acidic residues" evidence="8">
    <location>
        <begin position="11"/>
        <end position="20"/>
    </location>
</feature>
<dbReference type="InterPro" id="IPR013087">
    <property type="entry name" value="Znf_C2H2_type"/>
</dbReference>
<dbReference type="GO" id="GO:0005634">
    <property type="term" value="C:nucleus"/>
    <property type="evidence" value="ECO:0007669"/>
    <property type="project" value="UniProtKB-SubCell"/>
</dbReference>
<keyword evidence="11" id="KW-1185">Reference proteome</keyword>
<dbReference type="PROSITE" id="PS00028">
    <property type="entry name" value="ZINC_FINGER_C2H2_1"/>
    <property type="match status" value="4"/>
</dbReference>
<keyword evidence="4 7" id="KW-0863">Zinc-finger</keyword>
<dbReference type="EMBL" id="SRLO01000395">
    <property type="protein sequence ID" value="TNN57860.1"/>
    <property type="molecule type" value="Genomic_DNA"/>
</dbReference>
<keyword evidence="2" id="KW-0479">Metal-binding</keyword>
<dbReference type="FunFam" id="3.30.160.60:FF:000688">
    <property type="entry name" value="zinc finger protein 197 isoform X1"/>
    <property type="match status" value="1"/>
</dbReference>
<comment type="caution">
    <text evidence="10">The sequence shown here is derived from an EMBL/GenBank/DDBJ whole genome shotgun (WGS) entry which is preliminary data.</text>
</comment>
<feature type="domain" description="C2H2-type" evidence="9">
    <location>
        <begin position="339"/>
        <end position="366"/>
    </location>
</feature>
<feature type="domain" description="C2H2-type" evidence="9">
    <location>
        <begin position="395"/>
        <end position="422"/>
    </location>
</feature>
<dbReference type="Proteomes" id="UP000314294">
    <property type="component" value="Unassembled WGS sequence"/>
</dbReference>
<feature type="domain" description="C2H2-type" evidence="9">
    <location>
        <begin position="367"/>
        <end position="394"/>
    </location>
</feature>
<evidence type="ECO:0000256" key="8">
    <source>
        <dbReference type="SAM" id="MobiDB-lite"/>
    </source>
</evidence>
<evidence type="ECO:0000313" key="11">
    <source>
        <dbReference type="Proteomes" id="UP000314294"/>
    </source>
</evidence>
<evidence type="ECO:0000259" key="9">
    <source>
        <dbReference type="PROSITE" id="PS50157"/>
    </source>
</evidence>
<sequence length="427" mass="47669">MKHSRRQATGDTERRARGVEEEVGEALSSTRQRDENWMVKTTQQNSERNLADDSVVKAHLSVGGLKKEVSKMRKHKDMKKIVMGRNNCDVTGPEWGDVTGGGLRLARKFQVPRKAVFYQNGGNKKPLMLPAPLSSAHPSMGVRKRKEEVASNKDTRKALNAQLSIQGSKRTHLLGPSKDCYPQPAQPRTEAPRSVRHAAAPVDNGDVPLPVYPWTADRRQASERERQLEGLVYMLLNQSSHTDLIKSPVSECPLCEKVSLSEVFISGGGLQAHLNALSVPSTRSPSATDMPLMPFGFRAIGSCNRATERSFDCKVCGKAFKRSSTLSTHLLIHSDTRPYPCQYCGKRFHQKSDMKKHTFIHTGEKPHVCKVCGKGFSQSSNLITHGRKHSGHRAFRCPGCQHSFQRRVDLQRHRQTHCGYGDTYAQI</sequence>
<reference evidence="10 11" key="1">
    <citation type="submission" date="2019-03" db="EMBL/GenBank/DDBJ databases">
        <title>First draft genome of Liparis tanakae, snailfish: a comprehensive survey of snailfish specific genes.</title>
        <authorList>
            <person name="Kim W."/>
            <person name="Song I."/>
            <person name="Jeong J.-H."/>
            <person name="Kim D."/>
            <person name="Kim S."/>
            <person name="Ryu S."/>
            <person name="Song J.Y."/>
            <person name="Lee S.K."/>
        </authorList>
    </citation>
    <scope>NUCLEOTIDE SEQUENCE [LARGE SCALE GENOMIC DNA]</scope>
    <source>
        <tissue evidence="10">Muscle</tissue>
    </source>
</reference>
<keyword evidence="6" id="KW-0539">Nucleus</keyword>
<dbReference type="InterPro" id="IPR036236">
    <property type="entry name" value="Znf_C2H2_sf"/>
</dbReference>
<dbReference type="SUPFAM" id="SSF57667">
    <property type="entry name" value="beta-beta-alpha zinc fingers"/>
    <property type="match status" value="2"/>
</dbReference>
<evidence type="ECO:0000256" key="5">
    <source>
        <dbReference type="ARBA" id="ARBA00022833"/>
    </source>
</evidence>